<sequence>MTVQALALITITDRETLSIYRDKAAEALAKHGGSLIAVDPEPLVLEAAGETPDIAALLSFPDLESARAWREDPELAATHALRNKGGKSTIVMLPG</sequence>
<dbReference type="InterPro" id="IPR010753">
    <property type="entry name" value="DUF1330"/>
</dbReference>
<accession>A0A2S3UXB5</accession>
<evidence type="ECO:0000259" key="1">
    <source>
        <dbReference type="Pfam" id="PF07045"/>
    </source>
</evidence>
<gene>
    <name evidence="2" type="ORF">CLV41_103295</name>
</gene>
<evidence type="ECO:0000313" key="2">
    <source>
        <dbReference type="EMBL" id="POF32372.1"/>
    </source>
</evidence>
<dbReference type="SUPFAM" id="SSF54909">
    <property type="entry name" value="Dimeric alpha+beta barrel"/>
    <property type="match status" value="1"/>
</dbReference>
<keyword evidence="3" id="KW-1185">Reference proteome</keyword>
<dbReference type="Proteomes" id="UP000236959">
    <property type="component" value="Unassembled WGS sequence"/>
</dbReference>
<dbReference type="AlphaFoldDB" id="A0A2S3UXB5"/>
<feature type="domain" description="DUF1330" evidence="1">
    <location>
        <begin position="6"/>
        <end position="95"/>
    </location>
</feature>
<organism evidence="2 3">
    <name type="scientific">Roseibium marinum</name>
    <dbReference type="NCBI Taxonomy" id="281252"/>
    <lineage>
        <taxon>Bacteria</taxon>
        <taxon>Pseudomonadati</taxon>
        <taxon>Pseudomonadota</taxon>
        <taxon>Alphaproteobacteria</taxon>
        <taxon>Hyphomicrobiales</taxon>
        <taxon>Stappiaceae</taxon>
        <taxon>Roseibium</taxon>
    </lineage>
</organism>
<dbReference type="Gene3D" id="3.30.70.100">
    <property type="match status" value="1"/>
</dbReference>
<name>A0A2S3UXB5_9HYPH</name>
<dbReference type="OrthoDB" id="9806380at2"/>
<dbReference type="RefSeq" id="WP_103222292.1">
    <property type="nucleotide sequence ID" value="NZ_PPCN01000003.1"/>
</dbReference>
<reference evidence="2 3" key="1">
    <citation type="submission" date="2018-01" db="EMBL/GenBank/DDBJ databases">
        <title>Genomic Encyclopedia of Archaeal and Bacterial Type Strains, Phase II (KMG-II): from individual species to whole genera.</title>
        <authorList>
            <person name="Goeker M."/>
        </authorList>
    </citation>
    <scope>NUCLEOTIDE SEQUENCE [LARGE SCALE GENOMIC DNA]</scope>
    <source>
        <strain evidence="2 3">DSM 17023</strain>
    </source>
</reference>
<dbReference type="Pfam" id="PF07045">
    <property type="entry name" value="DUF1330"/>
    <property type="match status" value="1"/>
</dbReference>
<dbReference type="EMBL" id="PPCN01000003">
    <property type="protein sequence ID" value="POF32372.1"/>
    <property type="molecule type" value="Genomic_DNA"/>
</dbReference>
<dbReference type="InterPro" id="IPR011008">
    <property type="entry name" value="Dimeric_a/b-barrel"/>
</dbReference>
<protein>
    <submittedName>
        <fullName evidence="2">Uncharacterized protein (DUF1330 family)</fullName>
    </submittedName>
</protein>
<comment type="caution">
    <text evidence="2">The sequence shown here is derived from an EMBL/GenBank/DDBJ whole genome shotgun (WGS) entry which is preliminary data.</text>
</comment>
<proteinExistence type="predicted"/>
<evidence type="ECO:0000313" key="3">
    <source>
        <dbReference type="Proteomes" id="UP000236959"/>
    </source>
</evidence>